<evidence type="ECO:0000313" key="3">
    <source>
        <dbReference type="Proteomes" id="UP001596514"/>
    </source>
</evidence>
<dbReference type="EMBL" id="JBHTEE010000001">
    <property type="protein sequence ID" value="MFC7603716.1"/>
    <property type="molecule type" value="Genomic_DNA"/>
</dbReference>
<organism evidence="2 3">
    <name type="scientific">Streptosporangium amethystogenes subsp. fukuiense</name>
    <dbReference type="NCBI Taxonomy" id="698418"/>
    <lineage>
        <taxon>Bacteria</taxon>
        <taxon>Bacillati</taxon>
        <taxon>Actinomycetota</taxon>
        <taxon>Actinomycetes</taxon>
        <taxon>Streptosporangiales</taxon>
        <taxon>Streptosporangiaceae</taxon>
        <taxon>Streptosporangium</taxon>
    </lineage>
</organism>
<dbReference type="RefSeq" id="WP_343981878.1">
    <property type="nucleotide sequence ID" value="NZ_BAAAGK010000233.1"/>
</dbReference>
<evidence type="ECO:0000313" key="2">
    <source>
        <dbReference type="EMBL" id="MFC7603716.1"/>
    </source>
</evidence>
<gene>
    <name evidence="2" type="ORF">ACFQVD_26735</name>
</gene>
<protein>
    <recommendedName>
        <fullName evidence="4">Helix-turn-helix domain-containing protein</fullName>
    </recommendedName>
</protein>
<feature type="compositionally biased region" description="Basic and acidic residues" evidence="1">
    <location>
        <begin position="143"/>
        <end position="161"/>
    </location>
</feature>
<keyword evidence="3" id="KW-1185">Reference proteome</keyword>
<comment type="caution">
    <text evidence="2">The sequence shown here is derived from an EMBL/GenBank/DDBJ whole genome shotgun (WGS) entry which is preliminary data.</text>
</comment>
<accession>A0ABW2T645</accession>
<reference evidence="3" key="1">
    <citation type="journal article" date="2019" name="Int. J. Syst. Evol. Microbiol.">
        <title>The Global Catalogue of Microorganisms (GCM) 10K type strain sequencing project: providing services to taxonomists for standard genome sequencing and annotation.</title>
        <authorList>
            <consortium name="The Broad Institute Genomics Platform"/>
            <consortium name="The Broad Institute Genome Sequencing Center for Infectious Disease"/>
            <person name="Wu L."/>
            <person name="Ma J."/>
        </authorList>
    </citation>
    <scope>NUCLEOTIDE SEQUENCE [LARGE SCALE GENOMIC DNA]</scope>
    <source>
        <strain evidence="3">JCM 10083</strain>
    </source>
</reference>
<feature type="compositionally biased region" description="Polar residues" evidence="1">
    <location>
        <begin position="327"/>
        <end position="357"/>
    </location>
</feature>
<feature type="compositionally biased region" description="Polar residues" evidence="1">
    <location>
        <begin position="201"/>
        <end position="223"/>
    </location>
</feature>
<evidence type="ECO:0000256" key="1">
    <source>
        <dbReference type="SAM" id="MobiDB-lite"/>
    </source>
</evidence>
<evidence type="ECO:0008006" key="4">
    <source>
        <dbReference type="Google" id="ProtNLM"/>
    </source>
</evidence>
<dbReference type="Proteomes" id="UP001596514">
    <property type="component" value="Unassembled WGS sequence"/>
</dbReference>
<feature type="region of interest" description="Disordered" evidence="1">
    <location>
        <begin position="1"/>
        <end position="21"/>
    </location>
</feature>
<feature type="region of interest" description="Disordered" evidence="1">
    <location>
        <begin position="104"/>
        <end position="244"/>
    </location>
</feature>
<sequence>MSDKTPRVTAESAEQAVGERPAGLDHELIDWAWAQPITNNPGARIVLMCMARRVDDAWECTASQEEVAVDAMMSSRSVRRHMEQLEVGGFIQRRKRFDEKGRRLPDRCRLNPGGSLPANLSGGDLEPAANMAGRQVSPAANMADRESDHRPGWPLANRDETGTASSEPPANLASGQFDLWPDWPVVDAPETDIPRSEPVANLTSGQIGRAISSSPTENYENKTPSSSPKRSKSKPPADAPPREDVEQLCARLLQWLIKKNYRQRPQSVPDGWRDAARKLLDLDEIPLQEALDVLDWSQKDLFWRNNVHSMVKFRDKYGDLEMKSRGQRASSQDGAENSAQIHQLRPTGTTGTALSRSTTDDRVAQAQALKAEFATQSPPTIRGEIVR</sequence>
<feature type="region of interest" description="Disordered" evidence="1">
    <location>
        <begin position="323"/>
        <end position="361"/>
    </location>
</feature>
<name>A0ABW2T645_9ACTN</name>
<proteinExistence type="predicted"/>